<evidence type="ECO:0000313" key="2">
    <source>
        <dbReference type="EMBL" id="QNT65024.1"/>
    </source>
</evidence>
<feature type="compositionally biased region" description="Low complexity" evidence="1">
    <location>
        <begin position="31"/>
        <end position="43"/>
    </location>
</feature>
<feature type="region of interest" description="Disordered" evidence="1">
    <location>
        <begin position="16"/>
        <end position="43"/>
    </location>
</feature>
<evidence type="ECO:0000313" key="3">
    <source>
        <dbReference type="Proteomes" id="UP000516446"/>
    </source>
</evidence>
<sequence>MLMITVASLSIAGKSSIETESAKQSKRSKKVSSSSQISSEKSVSIIASTSSSVSSSSESNNVTDEERSIYFTRMSIGLAVGKVIYYDAGKDTPKLDYFEEIPEGFKIYFVDGMSYDVRDTIYSENLESEYNFGNNHGFEIYFDHAPAVRLKVPQGLGGVYDITPDMLNQYAIR</sequence>
<dbReference type="Proteomes" id="UP000516446">
    <property type="component" value="Chromosome"/>
</dbReference>
<keyword evidence="3" id="KW-1185">Reference proteome</keyword>
<organism evidence="2 3">
    <name type="scientific">Weissella koreensis</name>
    <dbReference type="NCBI Taxonomy" id="165096"/>
    <lineage>
        <taxon>Bacteria</taxon>
        <taxon>Bacillati</taxon>
        <taxon>Bacillota</taxon>
        <taxon>Bacilli</taxon>
        <taxon>Lactobacillales</taxon>
        <taxon>Lactobacillaceae</taxon>
        <taxon>Weissella</taxon>
    </lineage>
</organism>
<evidence type="ECO:0000256" key="1">
    <source>
        <dbReference type="SAM" id="MobiDB-lite"/>
    </source>
</evidence>
<dbReference type="EMBL" id="CP043431">
    <property type="protein sequence ID" value="QNT65024.1"/>
    <property type="molecule type" value="Genomic_DNA"/>
</dbReference>
<dbReference type="AlphaFoldDB" id="A0A7H1MNI8"/>
<accession>A0A7H1MNI8</accession>
<proteinExistence type="predicted"/>
<protein>
    <submittedName>
        <fullName evidence="2">Uncharacterized protein</fullName>
    </submittedName>
</protein>
<reference evidence="2 3" key="1">
    <citation type="submission" date="2019-08" db="EMBL/GenBank/DDBJ databases">
        <authorList>
            <person name="Chang H.C."/>
            <person name="Mun S.Y."/>
        </authorList>
    </citation>
    <scope>NUCLEOTIDE SEQUENCE [LARGE SCALE GENOMIC DNA]</scope>
    <source>
        <strain evidence="2 3">SK</strain>
    </source>
</reference>
<gene>
    <name evidence="2" type="ORF">FY536_02585</name>
</gene>
<name>A0A7H1MNI8_9LACO</name>